<name>A0ABV1KQT7_9BACL</name>
<reference evidence="4 5" key="1">
    <citation type="journal article" date="2023" name="Genome Announc.">
        <title>Pan-Genome Analyses of the Genus Cohnella and Proposal of the Novel Species Cohnella silvisoli sp. nov., Isolated from Forest Soil.</title>
        <authorList>
            <person name="Wang C."/>
            <person name="Mao L."/>
            <person name="Bao G."/>
            <person name="Zhu H."/>
        </authorList>
    </citation>
    <scope>NUCLEOTIDE SEQUENCE [LARGE SCALE GENOMIC DNA]</scope>
    <source>
        <strain evidence="4 5">NL03-T5-1</strain>
    </source>
</reference>
<keyword evidence="1 2" id="KW-0732">Signal</keyword>
<comment type="caution">
    <text evidence="4">The sequence shown here is derived from an EMBL/GenBank/DDBJ whole genome shotgun (WGS) entry which is preliminary data.</text>
</comment>
<keyword evidence="5" id="KW-1185">Reference proteome</keyword>
<dbReference type="RefSeq" id="WP_232187591.1">
    <property type="nucleotide sequence ID" value="NZ_JAIOAP010000013.1"/>
</dbReference>
<dbReference type="CDD" id="cd19963">
    <property type="entry name" value="PBP1_BMP-like"/>
    <property type="match status" value="1"/>
</dbReference>
<evidence type="ECO:0000256" key="2">
    <source>
        <dbReference type="SAM" id="SignalP"/>
    </source>
</evidence>
<dbReference type="Pfam" id="PF02608">
    <property type="entry name" value="Bmp"/>
    <property type="match status" value="1"/>
</dbReference>
<protein>
    <submittedName>
        <fullName evidence="4">BMP family ABC transporter substrate-binding protein</fullName>
    </submittedName>
</protein>
<evidence type="ECO:0000313" key="5">
    <source>
        <dbReference type="Proteomes" id="UP001493487"/>
    </source>
</evidence>
<evidence type="ECO:0000313" key="4">
    <source>
        <dbReference type="EMBL" id="MEQ4482421.1"/>
    </source>
</evidence>
<dbReference type="Proteomes" id="UP001493487">
    <property type="component" value="Unassembled WGS sequence"/>
</dbReference>
<dbReference type="PROSITE" id="PS51257">
    <property type="entry name" value="PROKAR_LIPOPROTEIN"/>
    <property type="match status" value="1"/>
</dbReference>
<dbReference type="InterPro" id="IPR003760">
    <property type="entry name" value="PnrA-like"/>
</dbReference>
<feature type="chain" id="PRO_5045493428" evidence="2">
    <location>
        <begin position="27"/>
        <end position="391"/>
    </location>
</feature>
<dbReference type="InterPro" id="IPR052910">
    <property type="entry name" value="ABC-Purine-Binding"/>
</dbReference>
<evidence type="ECO:0000259" key="3">
    <source>
        <dbReference type="Pfam" id="PF02608"/>
    </source>
</evidence>
<organism evidence="4 5">
    <name type="scientific">Cohnella silvisoli</name>
    <dbReference type="NCBI Taxonomy" id="2873699"/>
    <lineage>
        <taxon>Bacteria</taxon>
        <taxon>Bacillati</taxon>
        <taxon>Bacillota</taxon>
        <taxon>Bacilli</taxon>
        <taxon>Bacillales</taxon>
        <taxon>Paenibacillaceae</taxon>
        <taxon>Cohnella</taxon>
    </lineage>
</organism>
<dbReference type="PANTHER" id="PTHR43208">
    <property type="entry name" value="ABC TRANSPORTER SUBSTRATE-BINDING PROTEIN"/>
    <property type="match status" value="1"/>
</dbReference>
<accession>A0ABV1KQT7</accession>
<feature type="signal peptide" evidence="2">
    <location>
        <begin position="1"/>
        <end position="26"/>
    </location>
</feature>
<gene>
    <name evidence="4" type="ORF">QJS35_08455</name>
</gene>
<evidence type="ECO:0000256" key="1">
    <source>
        <dbReference type="ARBA" id="ARBA00022729"/>
    </source>
</evidence>
<dbReference type="PANTHER" id="PTHR43208:SF1">
    <property type="entry name" value="ABC TRANSPORTER SUBSTRATE-BINDING PROTEIN"/>
    <property type="match status" value="1"/>
</dbReference>
<proteinExistence type="predicted"/>
<sequence>MTPNKMLTLLLPCFLLFSLLIGCSNANSPVSHTATATDSGENPPASDVPGTNGTAVGFLFVGATDDFGYNQAIYQSTVAAEKAFPDLHIIRKENVPENSDSEKVMEDMIKSGAKIMFPLSNGYLETAMKVAERHPDVVFFIPGGDKTLPNLGDYTFSFWKEMYMMGVVAGKQSKSGKTGFVVAFPANRILLQVNAFTVGLRSVQPNATTKVIFTNNWCDPMKQADAANELMDEGIDVITQVQNCTKTIHQIAEKRGVNTIGYHVDGSSIAPNSWLSGLVFDRSKLFIDMIETTKEGRFKGSRYDGSLIVKNDVDKFMQLASFGNNVSEDVRRLIKTQLKDIQSGALSPLRGPVKDQSGTIRIAEGTSPTEEVLSKTNYFVDGVIGEIPKKQ</sequence>
<feature type="domain" description="ABC transporter substrate-binding protein PnrA-like" evidence="3">
    <location>
        <begin position="55"/>
        <end position="337"/>
    </location>
</feature>
<dbReference type="EMBL" id="JASKHM010000004">
    <property type="protein sequence ID" value="MEQ4482421.1"/>
    <property type="molecule type" value="Genomic_DNA"/>
</dbReference>
<dbReference type="Gene3D" id="3.40.50.2300">
    <property type="match status" value="2"/>
</dbReference>